<accession>A0A7C3VEQ7</accession>
<dbReference type="InterPro" id="IPR004358">
    <property type="entry name" value="Sig_transdc_His_kin-like_C"/>
</dbReference>
<dbReference type="PRINTS" id="PR00344">
    <property type="entry name" value="BCTRLSENSOR"/>
</dbReference>
<evidence type="ECO:0000256" key="5">
    <source>
        <dbReference type="ARBA" id="ARBA00023012"/>
    </source>
</evidence>
<organism evidence="9">
    <name type="scientific">Planktothricoides sp. SpSt-374</name>
    <dbReference type="NCBI Taxonomy" id="2282167"/>
    <lineage>
        <taxon>Bacteria</taxon>
        <taxon>Bacillati</taxon>
        <taxon>Cyanobacteriota</taxon>
        <taxon>Cyanophyceae</taxon>
        <taxon>Oscillatoriophycideae</taxon>
        <taxon>Oscillatoriales</taxon>
        <taxon>Oscillatoriaceae</taxon>
        <taxon>Planktothricoides</taxon>
    </lineage>
</organism>
<feature type="coiled-coil region" evidence="6">
    <location>
        <begin position="420"/>
        <end position="472"/>
    </location>
</feature>
<feature type="transmembrane region" description="Helical" evidence="7">
    <location>
        <begin position="365"/>
        <end position="387"/>
    </location>
</feature>
<dbReference type="PROSITE" id="PS50109">
    <property type="entry name" value="HIS_KIN"/>
    <property type="match status" value="1"/>
</dbReference>
<comment type="caution">
    <text evidence="9">The sequence shown here is derived from an EMBL/GenBank/DDBJ whole genome shotgun (WGS) entry which is preliminary data.</text>
</comment>
<reference evidence="9" key="1">
    <citation type="journal article" date="2020" name="mSystems">
        <title>Genome- and Community-Level Interaction Insights into Carbon Utilization and Element Cycling Functions of Hydrothermarchaeota in Hydrothermal Sediment.</title>
        <authorList>
            <person name="Zhou Z."/>
            <person name="Liu Y."/>
            <person name="Xu W."/>
            <person name="Pan J."/>
            <person name="Luo Z.H."/>
            <person name="Li M."/>
        </authorList>
    </citation>
    <scope>NUCLEOTIDE SEQUENCE [LARGE SCALE GENOMIC DNA]</scope>
    <source>
        <strain evidence="9">SpSt-374</strain>
    </source>
</reference>
<keyword evidence="5" id="KW-0902">Two-component regulatory system</keyword>
<dbReference type="Pfam" id="PF05226">
    <property type="entry name" value="CHASE2"/>
    <property type="match status" value="1"/>
</dbReference>
<gene>
    <name evidence="9" type="ORF">ENR15_02170</name>
</gene>
<dbReference type="InterPro" id="IPR003661">
    <property type="entry name" value="HisK_dim/P_dom"/>
</dbReference>
<feature type="transmembrane region" description="Helical" evidence="7">
    <location>
        <begin position="338"/>
        <end position="356"/>
    </location>
</feature>
<keyword evidence="4" id="KW-0418">Kinase</keyword>
<keyword evidence="7" id="KW-0812">Transmembrane</keyword>
<dbReference type="SUPFAM" id="SSF55874">
    <property type="entry name" value="ATPase domain of HSP90 chaperone/DNA topoisomerase II/histidine kinase"/>
    <property type="match status" value="1"/>
</dbReference>
<dbReference type="PANTHER" id="PTHR43065:SF50">
    <property type="entry name" value="HISTIDINE KINASE"/>
    <property type="match status" value="1"/>
</dbReference>
<dbReference type="Pfam" id="PF02518">
    <property type="entry name" value="HATPase_c"/>
    <property type="match status" value="1"/>
</dbReference>
<protein>
    <recommendedName>
        <fullName evidence="2">histidine kinase</fullName>
        <ecNumber evidence="2">2.7.13.3</ecNumber>
    </recommendedName>
</protein>
<evidence type="ECO:0000256" key="2">
    <source>
        <dbReference type="ARBA" id="ARBA00012438"/>
    </source>
</evidence>
<dbReference type="Gene3D" id="3.30.565.10">
    <property type="entry name" value="Histidine kinase-like ATPase, C-terminal domain"/>
    <property type="match status" value="1"/>
</dbReference>
<dbReference type="InterPro" id="IPR003594">
    <property type="entry name" value="HATPase_dom"/>
</dbReference>
<dbReference type="InterPro" id="IPR036097">
    <property type="entry name" value="HisK_dim/P_sf"/>
</dbReference>
<dbReference type="InterPro" id="IPR007890">
    <property type="entry name" value="CHASE2"/>
</dbReference>
<comment type="catalytic activity">
    <reaction evidence="1">
        <text>ATP + protein L-histidine = ADP + protein N-phospho-L-histidine.</text>
        <dbReference type="EC" id="2.7.13.3"/>
    </reaction>
</comment>
<dbReference type="PANTHER" id="PTHR43065">
    <property type="entry name" value="SENSOR HISTIDINE KINASE"/>
    <property type="match status" value="1"/>
</dbReference>
<evidence type="ECO:0000256" key="6">
    <source>
        <dbReference type="SAM" id="Coils"/>
    </source>
</evidence>
<keyword evidence="7" id="KW-1133">Transmembrane helix</keyword>
<evidence type="ECO:0000313" key="9">
    <source>
        <dbReference type="EMBL" id="HGF99492.1"/>
    </source>
</evidence>
<dbReference type="SMART" id="SM01080">
    <property type="entry name" value="CHASE2"/>
    <property type="match status" value="1"/>
</dbReference>
<proteinExistence type="predicted"/>
<keyword evidence="6" id="KW-0175">Coiled coil</keyword>
<dbReference type="SMART" id="SM00388">
    <property type="entry name" value="HisKA"/>
    <property type="match status" value="1"/>
</dbReference>
<dbReference type="GO" id="GO:0000155">
    <property type="term" value="F:phosphorelay sensor kinase activity"/>
    <property type="evidence" value="ECO:0007669"/>
    <property type="project" value="InterPro"/>
</dbReference>
<evidence type="ECO:0000256" key="1">
    <source>
        <dbReference type="ARBA" id="ARBA00000085"/>
    </source>
</evidence>
<feature type="transmembrane region" description="Helical" evidence="7">
    <location>
        <begin position="393"/>
        <end position="412"/>
    </location>
</feature>
<dbReference type="InterPro" id="IPR005467">
    <property type="entry name" value="His_kinase_dom"/>
</dbReference>
<dbReference type="EC" id="2.7.13.3" evidence="2"/>
<evidence type="ECO:0000256" key="4">
    <source>
        <dbReference type="ARBA" id="ARBA00022777"/>
    </source>
</evidence>
<evidence type="ECO:0000256" key="7">
    <source>
        <dbReference type="SAM" id="Phobius"/>
    </source>
</evidence>
<dbReference type="Gene3D" id="1.10.287.130">
    <property type="match status" value="1"/>
</dbReference>
<evidence type="ECO:0000256" key="3">
    <source>
        <dbReference type="ARBA" id="ARBA00022553"/>
    </source>
</evidence>
<keyword evidence="3" id="KW-0597">Phosphoprotein</keyword>
<dbReference type="SMART" id="SM00387">
    <property type="entry name" value="HATPase_c"/>
    <property type="match status" value="1"/>
</dbReference>
<dbReference type="SUPFAM" id="SSF47384">
    <property type="entry name" value="Homodimeric domain of signal transducing histidine kinase"/>
    <property type="match status" value="1"/>
</dbReference>
<keyword evidence="4" id="KW-0808">Transferase</keyword>
<dbReference type="EMBL" id="DSPX01000017">
    <property type="protein sequence ID" value="HGF99492.1"/>
    <property type="molecule type" value="Genomic_DNA"/>
</dbReference>
<feature type="transmembrane region" description="Helical" evidence="7">
    <location>
        <begin position="12"/>
        <end position="38"/>
    </location>
</feature>
<dbReference type="InterPro" id="IPR036890">
    <property type="entry name" value="HATPase_C_sf"/>
</dbReference>
<feature type="domain" description="Histidine kinase" evidence="8">
    <location>
        <begin position="481"/>
        <end position="742"/>
    </location>
</feature>
<name>A0A7C3VEQ7_9CYAN</name>
<dbReference type="AlphaFoldDB" id="A0A7C3VEQ7"/>
<evidence type="ECO:0000259" key="8">
    <source>
        <dbReference type="PROSITE" id="PS50109"/>
    </source>
</evidence>
<keyword evidence="7" id="KW-0472">Membrane</keyword>
<dbReference type="CDD" id="cd00082">
    <property type="entry name" value="HisKA"/>
    <property type="match status" value="1"/>
</dbReference>
<sequence>MWQKLTKQIRQLPGVLIIAPSVAGLAIAGSIAGIFQLLEWATLDRFFSLRRTEPVDERIAIVTVGESDITRLGQWPMSDRAMAQILQNIQAQQPRAVGIDIYRDLPVPPGHDELVAFFKSNPNIIGIEKVGGKKIAPSATLKQLGQVGASDLVMDADGKVRRGLILLGTEEGEYREGLAVKLALLYLKNQGITLEEINGAKQIYGLGKAQFVPLTKEHEGGGYVGTDTAGYQILLNYRGGLEQFHNISLTDVLENRIPPGLFRDRIVYIGATAPSLNDFFQTPLNIYFNILSTDSKQKKFTTELTPGVVIHANLTSQILSAALEDRPMLQAWSKNLNWSWIVAWSFIGAGLCWQFLETKQFTNNTFYKGTATSIIISGGTIFGISYVAFTQGWVIPVFSPIVAMTASAILITNYHNQWQLKKTNEALEKANETLEEYAKELERKVEDRTREIKSALENLKSTQAQLIHAEKMSSLGQMVAGVAHEINNPISFIYGNLTPAADYINDLLNLITIYQEHYPNPVPEIKNEIESIDLEFLIEDLQKLLESMKAGATRIRNIVLSLRNFSRLDESEMKEVNIHEGIESTLVILHPRIEEKGIKIVQEYSKTPLVSCYASQINQVFMNILNNAVSALSEEITTAEMVNGNGKCHGGKNQELTITIRTEVTEDNYVKISIADNGPGISATVLPKIFDPFFTTKPVGAGTGLGLSTSYFIVVDRHGGKLRCLSEPGKGAEFIVEIPIYQGNEKLKPAPLYPTGTGEVG</sequence>